<keyword evidence="5" id="KW-1185">Reference proteome</keyword>
<feature type="compositionally biased region" description="Low complexity" evidence="1">
    <location>
        <begin position="187"/>
        <end position="210"/>
    </location>
</feature>
<dbReference type="GeneID" id="41983877"/>
<dbReference type="RefSeq" id="XP_031007125.1">
    <property type="nucleotide sequence ID" value="XM_031148648.1"/>
</dbReference>
<proteinExistence type="predicted"/>
<feature type="region of interest" description="Disordered" evidence="1">
    <location>
        <begin position="19"/>
        <end position="115"/>
    </location>
</feature>
<comment type="caution">
    <text evidence="4">The sequence shown here is derived from an EMBL/GenBank/DDBJ whole genome shotgun (WGS) entry which is preliminary data.</text>
</comment>
<name>A0A8H8R4B4_9HELO</name>
<evidence type="ECO:0000256" key="2">
    <source>
        <dbReference type="SAM" id="SignalP"/>
    </source>
</evidence>
<feature type="compositionally biased region" description="Low complexity" evidence="1">
    <location>
        <begin position="81"/>
        <end position="112"/>
    </location>
</feature>
<dbReference type="InterPro" id="IPR056634">
    <property type="entry name" value="DUF7732"/>
</dbReference>
<dbReference type="AlphaFoldDB" id="A0A8H8R4B4"/>
<sequence>MRFSTALTALLALPASTIAAPQPIDNSELVEREREAARDTSIGFFADVSDLWKRKGGGGGGGKGGGSSSSSGSGKGGGSSGSSSSGGSSSSSSGSRGSSSSNAGGSTKTGSGVTPRYGGFYGGGAKTPYSAGARSPGGVSPLLLGAGVGVGVGAAVGIAAYPGHWPYGAYAYPYGSPYTFHNRTARRNSSATSTSSSASATATPTNAARSLPLGARQDDDQGINQTKPITCLCAQYAVCGCDDNNNATFLNSLIGDGTYASLNTTLVNVADINGTSTIVLNGTLPNGTTASGGTESASGAVSTLSNLAGYWVMVVLVGCTAFLI</sequence>
<feature type="signal peptide" evidence="2">
    <location>
        <begin position="1"/>
        <end position="19"/>
    </location>
</feature>
<protein>
    <recommendedName>
        <fullName evidence="3">DUF7732 domain-containing protein</fullName>
    </recommendedName>
</protein>
<accession>A0A8H8R4B4</accession>
<keyword evidence="2" id="KW-0732">Signal</keyword>
<evidence type="ECO:0000313" key="5">
    <source>
        <dbReference type="Proteomes" id="UP000431533"/>
    </source>
</evidence>
<feature type="compositionally biased region" description="Gly residues" evidence="1">
    <location>
        <begin position="57"/>
        <end position="80"/>
    </location>
</feature>
<feature type="region of interest" description="Disordered" evidence="1">
    <location>
        <begin position="185"/>
        <end position="219"/>
    </location>
</feature>
<feature type="chain" id="PRO_5033988823" description="DUF7732 domain-containing protein" evidence="2">
    <location>
        <begin position="20"/>
        <end position="324"/>
    </location>
</feature>
<gene>
    <name evidence="4" type="ORF">LHYA1_G003679</name>
</gene>
<feature type="compositionally biased region" description="Basic and acidic residues" evidence="1">
    <location>
        <begin position="29"/>
        <end position="38"/>
    </location>
</feature>
<dbReference type="EMBL" id="QGMH01000033">
    <property type="protein sequence ID" value="TVY28337.1"/>
    <property type="molecule type" value="Genomic_DNA"/>
</dbReference>
<reference evidence="4 5" key="1">
    <citation type="submission" date="2018-05" db="EMBL/GenBank/DDBJ databases">
        <title>Genome sequencing and assembly of the regulated plant pathogen Lachnellula willkommii and related sister species for the development of diagnostic species identification markers.</title>
        <authorList>
            <person name="Giroux E."/>
            <person name="Bilodeau G."/>
        </authorList>
    </citation>
    <scope>NUCLEOTIDE SEQUENCE [LARGE SCALE GENOMIC DNA]</scope>
    <source>
        <strain evidence="4 5">CBS 185.66</strain>
    </source>
</reference>
<feature type="domain" description="DUF7732" evidence="3">
    <location>
        <begin position="120"/>
        <end position="191"/>
    </location>
</feature>
<evidence type="ECO:0000313" key="4">
    <source>
        <dbReference type="EMBL" id="TVY28337.1"/>
    </source>
</evidence>
<feature type="domain" description="DUF7732" evidence="3">
    <location>
        <begin position="219"/>
        <end position="288"/>
    </location>
</feature>
<dbReference type="PANTHER" id="PTHR42091">
    <property type="entry name" value="CONSERVED GLYCINE-RICH PROTEIN (AFU_ORTHOLOGUE AFUA_7G02440)"/>
    <property type="match status" value="1"/>
</dbReference>
<dbReference type="Pfam" id="PF24866">
    <property type="entry name" value="DUF7732"/>
    <property type="match status" value="2"/>
</dbReference>
<dbReference type="PANTHER" id="PTHR42091:SF1">
    <property type="entry name" value="CONSERVED GLYCINE-RICH PROTEIN (AFU_ORTHOLOGUE AFUA_7G02440)"/>
    <property type="match status" value="1"/>
</dbReference>
<evidence type="ECO:0000259" key="3">
    <source>
        <dbReference type="Pfam" id="PF24866"/>
    </source>
</evidence>
<evidence type="ECO:0000256" key="1">
    <source>
        <dbReference type="SAM" id="MobiDB-lite"/>
    </source>
</evidence>
<dbReference type="OrthoDB" id="5425547at2759"/>
<dbReference type="Proteomes" id="UP000431533">
    <property type="component" value="Unassembled WGS sequence"/>
</dbReference>
<organism evidence="4 5">
    <name type="scientific">Lachnellula hyalina</name>
    <dbReference type="NCBI Taxonomy" id="1316788"/>
    <lineage>
        <taxon>Eukaryota</taxon>
        <taxon>Fungi</taxon>
        <taxon>Dikarya</taxon>
        <taxon>Ascomycota</taxon>
        <taxon>Pezizomycotina</taxon>
        <taxon>Leotiomycetes</taxon>
        <taxon>Helotiales</taxon>
        <taxon>Lachnaceae</taxon>
        <taxon>Lachnellula</taxon>
    </lineage>
</organism>